<dbReference type="RefSeq" id="WP_014966416.1">
    <property type="nucleotide sequence ID" value="NC_018664.1"/>
</dbReference>
<comment type="subcellular location">
    <subcellularLocation>
        <location evidence="11 12">Cell membrane</location>
        <topology evidence="11 12">Multi-pass membrane protein</topology>
    </subcellularLocation>
    <subcellularLocation>
        <location evidence="1">Membrane</location>
        <topology evidence="1">Multi-pass membrane protein</topology>
    </subcellularLocation>
</comment>
<keyword evidence="10 11" id="KW-0066">ATP synthesis</keyword>
<keyword evidence="14" id="KW-1185">Reference proteome</keyword>
<dbReference type="GO" id="GO:0046933">
    <property type="term" value="F:proton-transporting ATP synthase activity, rotational mechanism"/>
    <property type="evidence" value="ECO:0007669"/>
    <property type="project" value="UniProtKB-UniRule"/>
</dbReference>
<feature type="transmembrane region" description="Helical" evidence="11">
    <location>
        <begin position="15"/>
        <end position="33"/>
    </location>
</feature>
<dbReference type="KEGG" id="cad:Curi_c01990"/>
<keyword evidence="4 11" id="KW-0138">CF(0)</keyword>
<feature type="transmembrane region" description="Helical" evidence="11">
    <location>
        <begin position="137"/>
        <end position="157"/>
    </location>
</feature>
<dbReference type="InterPro" id="IPR000568">
    <property type="entry name" value="ATP_synth_F0_asu"/>
</dbReference>
<dbReference type="PANTHER" id="PTHR42823:SF3">
    <property type="entry name" value="ATP SYNTHASE SUBUNIT A, CHLOROPLASTIC"/>
    <property type="match status" value="1"/>
</dbReference>
<keyword evidence="9 11" id="KW-0472">Membrane</keyword>
<evidence type="ECO:0000256" key="1">
    <source>
        <dbReference type="ARBA" id="ARBA00004141"/>
    </source>
</evidence>
<name>K0AVG8_GOTA9</name>
<dbReference type="Proteomes" id="UP000006094">
    <property type="component" value="Chromosome"/>
</dbReference>
<evidence type="ECO:0000256" key="2">
    <source>
        <dbReference type="ARBA" id="ARBA00006810"/>
    </source>
</evidence>
<keyword evidence="7 11" id="KW-1133">Transmembrane helix</keyword>
<evidence type="ECO:0000256" key="4">
    <source>
        <dbReference type="ARBA" id="ARBA00022547"/>
    </source>
</evidence>
<comment type="similarity">
    <text evidence="2 11 12">Belongs to the ATPase A chain family.</text>
</comment>
<dbReference type="Gene3D" id="1.20.120.220">
    <property type="entry name" value="ATP synthase, F0 complex, subunit A"/>
    <property type="match status" value="1"/>
</dbReference>
<dbReference type="OrthoDB" id="9789241at2"/>
<dbReference type="CDD" id="cd00310">
    <property type="entry name" value="ATP-synt_Fo_a_6"/>
    <property type="match status" value="1"/>
</dbReference>
<evidence type="ECO:0000313" key="14">
    <source>
        <dbReference type="Proteomes" id="UP000006094"/>
    </source>
</evidence>
<feature type="transmembrane region" description="Helical" evidence="11">
    <location>
        <begin position="80"/>
        <end position="100"/>
    </location>
</feature>
<dbReference type="InterPro" id="IPR023011">
    <property type="entry name" value="ATP_synth_F0_asu_AS"/>
</dbReference>
<keyword evidence="13" id="KW-0378">Hydrolase</keyword>
<evidence type="ECO:0000256" key="6">
    <source>
        <dbReference type="ARBA" id="ARBA00022781"/>
    </source>
</evidence>
<gene>
    <name evidence="11 13" type="primary">atpB</name>
    <name evidence="13" type="ordered locus">Curi_c01990</name>
</gene>
<dbReference type="GO" id="GO:0005886">
    <property type="term" value="C:plasma membrane"/>
    <property type="evidence" value="ECO:0007669"/>
    <property type="project" value="UniProtKB-SubCell"/>
</dbReference>
<evidence type="ECO:0000256" key="12">
    <source>
        <dbReference type="RuleBase" id="RU000483"/>
    </source>
</evidence>
<proteinExistence type="inferred from homology"/>
<dbReference type="NCBIfam" id="TIGR01131">
    <property type="entry name" value="ATP_synt_6_or_A"/>
    <property type="match status" value="1"/>
</dbReference>
<evidence type="ECO:0000313" key="13">
    <source>
        <dbReference type="EMBL" id="AFS77279.1"/>
    </source>
</evidence>
<dbReference type="HAMAP" id="MF_01393">
    <property type="entry name" value="ATP_synth_a_bact"/>
    <property type="match status" value="1"/>
</dbReference>
<dbReference type="PATRIC" id="fig|1128398.3.peg.202"/>
<dbReference type="InterPro" id="IPR035908">
    <property type="entry name" value="F0_ATP_A_sf"/>
</dbReference>
<evidence type="ECO:0000256" key="11">
    <source>
        <dbReference type="HAMAP-Rule" id="MF_01393"/>
    </source>
</evidence>
<dbReference type="Pfam" id="PF00119">
    <property type="entry name" value="ATP-synt_A"/>
    <property type="match status" value="1"/>
</dbReference>
<dbReference type="SUPFAM" id="SSF81336">
    <property type="entry name" value="F1F0 ATP synthase subunit A"/>
    <property type="match status" value="1"/>
</dbReference>
<organism evidence="13 14">
    <name type="scientific">Gottschalkia acidurici (strain ATCC 7906 / DSM 604 / BCRC 14475 / CIP 104303 / KCTC 5404 / NCIMB 10678 / 9a)</name>
    <name type="common">Clostridium acidurici</name>
    <dbReference type="NCBI Taxonomy" id="1128398"/>
    <lineage>
        <taxon>Bacteria</taxon>
        <taxon>Bacillati</taxon>
        <taxon>Bacillota</taxon>
        <taxon>Tissierellia</taxon>
        <taxon>Tissierellales</taxon>
        <taxon>Gottschalkiaceae</taxon>
        <taxon>Gottschalkia</taxon>
    </lineage>
</organism>
<sequence>MGIELKIFGSTINDTVVNSWIIVIALSIFAIIINKKIKNTNPGEKPKGILNVLEILVTAVQGLVDQTMGKGKTRDALKPYIFTLAIFLACANLFGLLGFSSPTSDYNVTLGLTIITFGLVHYYGLKTNKLGGYLKGYFEPVAVMFPLNAVGVFADPISLSFRLFGNILAGGIILSLVYNGLKAITAFIVPFVSLPLHAYFDVWGGLLQTFIFIMISMVKISENLPSEADDK</sequence>
<evidence type="ECO:0000256" key="7">
    <source>
        <dbReference type="ARBA" id="ARBA00022989"/>
    </source>
</evidence>
<evidence type="ECO:0000256" key="3">
    <source>
        <dbReference type="ARBA" id="ARBA00022448"/>
    </source>
</evidence>
<dbReference type="PROSITE" id="PS00449">
    <property type="entry name" value="ATPASE_A"/>
    <property type="match status" value="1"/>
</dbReference>
<accession>K0AVG8</accession>
<dbReference type="GO" id="GO:0042777">
    <property type="term" value="P:proton motive force-driven plasma membrane ATP synthesis"/>
    <property type="evidence" value="ECO:0007669"/>
    <property type="project" value="TreeGrafter"/>
</dbReference>
<keyword evidence="8 11" id="KW-0406">Ion transport</keyword>
<dbReference type="AlphaFoldDB" id="K0AVG8"/>
<reference evidence="13 14" key="1">
    <citation type="journal article" date="2012" name="PLoS ONE">
        <title>The purine-utilizing bacterium Clostridium acidurici 9a: a genome-guided metabolic reconsideration.</title>
        <authorList>
            <person name="Hartwich K."/>
            <person name="Poehlein A."/>
            <person name="Daniel R."/>
        </authorList>
    </citation>
    <scope>NUCLEOTIDE SEQUENCE [LARGE SCALE GENOMIC DNA]</scope>
    <source>
        <strain evidence="14">ATCC 7906 / DSM 604 / BCRC 14475 / CIP 104303 / KCTC 5404 / NCIMB 10678 / 9a</strain>
    </source>
</reference>
<dbReference type="PRINTS" id="PR00123">
    <property type="entry name" value="ATPASEA"/>
</dbReference>
<comment type="function">
    <text evidence="11 12">Key component of the proton channel; it plays a direct role in the translocation of protons across the membrane.</text>
</comment>
<feature type="transmembrane region" description="Helical" evidence="11">
    <location>
        <begin position="202"/>
        <end position="221"/>
    </location>
</feature>
<dbReference type="GO" id="GO:0016787">
    <property type="term" value="F:hydrolase activity"/>
    <property type="evidence" value="ECO:0007669"/>
    <property type="project" value="UniProtKB-KW"/>
</dbReference>
<evidence type="ECO:0000256" key="5">
    <source>
        <dbReference type="ARBA" id="ARBA00022692"/>
    </source>
</evidence>
<evidence type="ECO:0000256" key="9">
    <source>
        <dbReference type="ARBA" id="ARBA00023136"/>
    </source>
</evidence>
<protein>
    <recommendedName>
        <fullName evidence="11 12">ATP synthase subunit a</fullName>
    </recommendedName>
    <alternativeName>
        <fullName evidence="11">ATP synthase F0 sector subunit a</fullName>
    </alternativeName>
    <alternativeName>
        <fullName evidence="11">F-ATPase subunit 6</fullName>
    </alternativeName>
</protein>
<keyword evidence="3 11" id="KW-0813">Transport</keyword>
<dbReference type="HOGENOM" id="CLU_041018_2_0_9"/>
<dbReference type="InterPro" id="IPR045082">
    <property type="entry name" value="ATP_syn_F0_a_bact/chloroplast"/>
</dbReference>
<evidence type="ECO:0000256" key="8">
    <source>
        <dbReference type="ARBA" id="ARBA00023065"/>
    </source>
</evidence>
<feature type="transmembrane region" description="Helical" evidence="11">
    <location>
        <begin position="163"/>
        <end position="181"/>
    </location>
</feature>
<dbReference type="PANTHER" id="PTHR42823">
    <property type="entry name" value="ATP SYNTHASE SUBUNIT A, CHLOROPLASTIC"/>
    <property type="match status" value="1"/>
</dbReference>
<evidence type="ECO:0000256" key="10">
    <source>
        <dbReference type="ARBA" id="ARBA00023310"/>
    </source>
</evidence>
<dbReference type="eggNOG" id="COG0356">
    <property type="taxonomic scope" value="Bacteria"/>
</dbReference>
<feature type="transmembrane region" description="Helical" evidence="11">
    <location>
        <begin position="106"/>
        <end position="125"/>
    </location>
</feature>
<dbReference type="EMBL" id="CP003326">
    <property type="protein sequence ID" value="AFS77279.1"/>
    <property type="molecule type" value="Genomic_DNA"/>
</dbReference>
<dbReference type="GO" id="GO:0045259">
    <property type="term" value="C:proton-transporting ATP synthase complex"/>
    <property type="evidence" value="ECO:0007669"/>
    <property type="project" value="UniProtKB-KW"/>
</dbReference>
<keyword evidence="11" id="KW-1003">Cell membrane</keyword>
<dbReference type="STRING" id="1128398.Curi_c01990"/>
<keyword evidence="6 11" id="KW-0375">Hydrogen ion transport</keyword>
<keyword evidence="5 11" id="KW-0812">Transmembrane</keyword>
<comment type="subunit">
    <text evidence="11">F-type ATPases have 2 components, CF(1) - the catalytic core - and CF(0) - the membrane proton channel. CF(1) has five subunits: alpha(3), beta(3), gamma(1), delta(1), epsilon(1). CF(0) has three main subunits: a(1), b(2) and c(9-12). The alpha and beta chains form an alternating ring which encloses part of the gamma chain. CF(1) is attached to CF(0) by a central stalk formed by the gamma and epsilon chains, while a peripheral stalk is formed by the delta and b chains.</text>
</comment>